<reference evidence="7 8" key="1">
    <citation type="submission" date="2017-08" db="EMBL/GenBank/DDBJ databases">
        <title>Acidophilic green algal genome provides insights into adaptation to an acidic environment.</title>
        <authorList>
            <person name="Hirooka S."/>
            <person name="Hirose Y."/>
            <person name="Kanesaki Y."/>
            <person name="Higuchi S."/>
            <person name="Fujiwara T."/>
            <person name="Onuma R."/>
            <person name="Era A."/>
            <person name="Ohbayashi R."/>
            <person name="Uzuka A."/>
            <person name="Nozaki H."/>
            <person name="Yoshikawa H."/>
            <person name="Miyagishima S.Y."/>
        </authorList>
    </citation>
    <scope>NUCLEOTIDE SEQUENCE [LARGE SCALE GENOMIC DNA]</scope>
    <source>
        <strain evidence="7 8">NIES-2499</strain>
    </source>
</reference>
<dbReference type="STRING" id="1157962.A0A250XM60"/>
<feature type="binding site" evidence="6">
    <location>
        <position position="132"/>
    </location>
    <ligand>
        <name>Zn(2+)</name>
        <dbReference type="ChEBI" id="CHEBI:29105"/>
    </ligand>
</feature>
<keyword evidence="4 6" id="KW-0472">Membrane</keyword>
<dbReference type="InterPro" id="IPR007715">
    <property type="entry name" value="Coq4"/>
</dbReference>
<dbReference type="PANTHER" id="PTHR12922">
    <property type="entry name" value="UBIQUINONE BIOSYNTHESIS PROTEIN"/>
    <property type="match status" value="1"/>
</dbReference>
<dbReference type="PANTHER" id="PTHR12922:SF7">
    <property type="entry name" value="UBIQUINONE BIOSYNTHESIS PROTEIN COQ4 HOMOLOG, MITOCHONDRIAL"/>
    <property type="match status" value="1"/>
</dbReference>
<dbReference type="OrthoDB" id="4249at2759"/>
<comment type="function">
    <text evidence="6">Lyase that catalyzes the C1-decarboxylation of 4-hydroxy-3-methoxy-5-(all-trans-polyprenyl)benzoic acid into 2-methoxy-6-(all-trans-polyprenyl)phenol during ubiquinone biosynthesis.</text>
</comment>
<comment type="subunit">
    <text evidence="6">Component of a multi-subunit COQ enzyme complex.</text>
</comment>
<keyword evidence="5 6" id="KW-0456">Lyase</keyword>
<comment type="caution">
    <text evidence="7">The sequence shown here is derived from an EMBL/GenBank/DDBJ whole genome shotgun (WGS) entry which is preliminary data.</text>
</comment>
<dbReference type="InterPro" id="IPR027540">
    <property type="entry name" value="Coq4_euk"/>
</dbReference>
<keyword evidence="3 6" id="KW-0496">Mitochondrion</keyword>
<dbReference type="Proteomes" id="UP000232323">
    <property type="component" value="Unassembled WGS sequence"/>
</dbReference>
<evidence type="ECO:0000313" key="8">
    <source>
        <dbReference type="Proteomes" id="UP000232323"/>
    </source>
</evidence>
<evidence type="ECO:0000256" key="6">
    <source>
        <dbReference type="HAMAP-Rule" id="MF_03111"/>
    </source>
</evidence>
<dbReference type="Pfam" id="PF05019">
    <property type="entry name" value="Coq4"/>
    <property type="match status" value="1"/>
</dbReference>
<dbReference type="GO" id="GO:0008270">
    <property type="term" value="F:zinc ion binding"/>
    <property type="evidence" value="ECO:0007669"/>
    <property type="project" value="UniProtKB-UniRule"/>
</dbReference>
<dbReference type="GO" id="GO:0120539">
    <property type="term" value="F:4-hydroxy-3-methoxy-5-polyprenylbenzoate decarboxylase activity"/>
    <property type="evidence" value="ECO:0007669"/>
    <property type="project" value="UniProtKB-EC"/>
</dbReference>
<name>A0A250XM60_9CHLO</name>
<evidence type="ECO:0000256" key="5">
    <source>
        <dbReference type="ARBA" id="ARBA00023239"/>
    </source>
</evidence>
<comment type="cofactor">
    <cofactor evidence="6">
        <name>Zn(2+)</name>
        <dbReference type="ChEBI" id="CHEBI:29105"/>
    </cofactor>
</comment>
<evidence type="ECO:0000256" key="1">
    <source>
        <dbReference type="ARBA" id="ARBA00022688"/>
    </source>
</evidence>
<dbReference type="AlphaFoldDB" id="A0A250XM60"/>
<feature type="binding site" evidence="6">
    <location>
        <position position="131"/>
    </location>
    <ligand>
        <name>Zn(2+)</name>
        <dbReference type="ChEBI" id="CHEBI:29105"/>
    </ligand>
</feature>
<feature type="binding site" evidence="6">
    <location>
        <position position="135"/>
    </location>
    <ligand>
        <name>Zn(2+)</name>
        <dbReference type="ChEBI" id="CHEBI:29105"/>
    </ligand>
</feature>
<evidence type="ECO:0000256" key="3">
    <source>
        <dbReference type="ARBA" id="ARBA00023128"/>
    </source>
</evidence>
<protein>
    <recommendedName>
        <fullName evidence="6">Ubiquinone biosynthesis protein COQ4 homolog, mitochondrial</fullName>
    </recommendedName>
    <alternativeName>
        <fullName evidence="6">4-hydroxy-3-methoxy-5-polyprenylbenzoate decarboxylase</fullName>
        <ecNumber evidence="6">4.1.1.130</ecNumber>
    </alternativeName>
    <alternativeName>
        <fullName evidence="6">Coenzyme Q biosynthesis protein 4 homolog</fullName>
    </alternativeName>
</protein>
<evidence type="ECO:0000256" key="4">
    <source>
        <dbReference type="ARBA" id="ARBA00023136"/>
    </source>
</evidence>
<gene>
    <name evidence="7" type="ORF">CEUSTIGMA_g11608.t1</name>
</gene>
<comment type="subcellular location">
    <subcellularLocation>
        <location evidence="6">Mitochondrion inner membrane</location>
        <topology evidence="6">Peripheral membrane protein</topology>
        <orientation evidence="6">Matrix side</orientation>
    </subcellularLocation>
</comment>
<dbReference type="EMBL" id="BEGY01000118">
    <property type="protein sequence ID" value="GAX84185.1"/>
    <property type="molecule type" value="Genomic_DNA"/>
</dbReference>
<comment type="pathway">
    <text evidence="6">Cofactor biosynthesis; ubiquinone biosynthesis.</text>
</comment>
<keyword evidence="6" id="KW-0862">Zinc</keyword>
<dbReference type="EC" id="4.1.1.130" evidence="6"/>
<comment type="similarity">
    <text evidence="6">Belongs to the COQ4 family.</text>
</comment>
<organism evidence="7 8">
    <name type="scientific">Chlamydomonas eustigma</name>
    <dbReference type="NCBI Taxonomy" id="1157962"/>
    <lineage>
        <taxon>Eukaryota</taxon>
        <taxon>Viridiplantae</taxon>
        <taxon>Chlorophyta</taxon>
        <taxon>core chlorophytes</taxon>
        <taxon>Chlorophyceae</taxon>
        <taxon>CS clade</taxon>
        <taxon>Chlamydomonadales</taxon>
        <taxon>Chlamydomonadaceae</taxon>
        <taxon>Chlamydomonas</taxon>
    </lineage>
</organism>
<feature type="binding site" evidence="6">
    <location>
        <position position="147"/>
    </location>
    <ligand>
        <name>Zn(2+)</name>
        <dbReference type="ChEBI" id="CHEBI:29105"/>
    </ligand>
</feature>
<dbReference type="HAMAP" id="MF_03111">
    <property type="entry name" value="Coq4"/>
    <property type="match status" value="1"/>
</dbReference>
<comment type="catalytic activity">
    <reaction evidence="6">
        <text>a 4-hydroxy-3-methoxy-5-(all-trans-polyprenyl)benzoate + H(+) = a 2-methoxy-6-(all-trans-polyprenyl)phenol + CO2</text>
        <dbReference type="Rhea" id="RHEA:81179"/>
        <dbReference type="Rhea" id="RHEA-COMP:9551"/>
        <dbReference type="Rhea" id="RHEA-COMP:10931"/>
        <dbReference type="ChEBI" id="CHEBI:15378"/>
        <dbReference type="ChEBI" id="CHEBI:16526"/>
        <dbReference type="ChEBI" id="CHEBI:62731"/>
        <dbReference type="ChEBI" id="CHEBI:84443"/>
        <dbReference type="EC" id="4.1.1.130"/>
    </reaction>
</comment>
<sequence>MSVKGILYPTHVPLNLLQKSTVAIFSSIGALISPERADLVASVAETTGTGALQQLRDRMRKDSEGQRVLEDRPRITNATMALCSDLPKDTFGGAYLKFMRERNFEADDRPPVRFVDDEELAYVLTRMREVHDFWHVMFGCNTDVLGELAIKSLEFVQTGVPMTGLAVLGAQYRLSTKDRELLRRFYMPWAYRAGCRAKDLLSIYYEEHLQMTLVDFRQAVRVIPAPMQQ</sequence>
<keyword evidence="2 6" id="KW-0999">Mitochondrion inner membrane</keyword>
<keyword evidence="8" id="KW-1185">Reference proteome</keyword>
<proteinExistence type="inferred from homology"/>
<evidence type="ECO:0000256" key="2">
    <source>
        <dbReference type="ARBA" id="ARBA00022792"/>
    </source>
</evidence>
<dbReference type="UniPathway" id="UPA00232"/>
<dbReference type="GO" id="GO:0031314">
    <property type="term" value="C:extrinsic component of mitochondrial inner membrane"/>
    <property type="evidence" value="ECO:0007669"/>
    <property type="project" value="UniProtKB-UniRule"/>
</dbReference>
<evidence type="ECO:0000313" key="7">
    <source>
        <dbReference type="EMBL" id="GAX84185.1"/>
    </source>
</evidence>
<keyword evidence="1 6" id="KW-0831">Ubiquinone biosynthesis</keyword>
<keyword evidence="6" id="KW-0479">Metal-binding</keyword>
<accession>A0A250XM60</accession>